<accession>A0AAW5P8H9</accession>
<dbReference type="EMBL" id="JANTZM010000007">
    <property type="protein sequence ID" value="MCS4157764.1"/>
    <property type="molecule type" value="Genomic_DNA"/>
</dbReference>
<dbReference type="AlphaFoldDB" id="A0AAW5P8H9"/>
<reference evidence="1" key="1">
    <citation type="submission" date="2022-08" db="EMBL/GenBank/DDBJ databases">
        <title>Genomic Encyclopedia of Type Strains, Phase V (KMG-V): Genome sequencing to study the core and pangenomes of soil and plant-associated prokaryotes.</title>
        <authorList>
            <person name="Whitman W."/>
        </authorList>
    </citation>
    <scope>NUCLEOTIDE SEQUENCE</scope>
    <source>
        <strain evidence="1">SP3002</strain>
    </source>
</reference>
<protein>
    <submittedName>
        <fullName evidence="1">Uncharacterized protein</fullName>
    </submittedName>
</protein>
<proteinExistence type="predicted"/>
<sequence length="63" mass="7204">MIEKGNCIYDLGDKTVRILDRQHLSVYLQNQTETSCEDVGNTIKAEVQKYARIHPGKVKVISR</sequence>
<dbReference type="Proteomes" id="UP001155110">
    <property type="component" value="Unassembled WGS sequence"/>
</dbReference>
<name>A0AAW5P8H9_9BACT</name>
<comment type="caution">
    <text evidence="1">The sequence shown here is derived from an EMBL/GenBank/DDBJ whole genome shotgun (WGS) entry which is preliminary data.</text>
</comment>
<evidence type="ECO:0000313" key="1">
    <source>
        <dbReference type="EMBL" id="MCS4157764.1"/>
    </source>
</evidence>
<gene>
    <name evidence="1" type="ORF">GGP99_001728</name>
</gene>
<organism evidence="1 2">
    <name type="scientific">Salinibacter ruber</name>
    <dbReference type="NCBI Taxonomy" id="146919"/>
    <lineage>
        <taxon>Bacteria</taxon>
        <taxon>Pseudomonadati</taxon>
        <taxon>Rhodothermota</taxon>
        <taxon>Rhodothermia</taxon>
        <taxon>Rhodothermales</taxon>
        <taxon>Salinibacteraceae</taxon>
        <taxon>Salinibacter</taxon>
    </lineage>
</organism>
<evidence type="ECO:0000313" key="2">
    <source>
        <dbReference type="Proteomes" id="UP001155110"/>
    </source>
</evidence>